<dbReference type="InterPro" id="IPR036582">
    <property type="entry name" value="Mao_N_sf"/>
</dbReference>
<name>A0ABW1IL44_9BACL</name>
<reference evidence="4" key="1">
    <citation type="journal article" date="2019" name="Int. J. Syst. Evol. Microbiol.">
        <title>The Global Catalogue of Microorganisms (GCM) 10K type strain sequencing project: providing services to taxonomists for standard genome sequencing and annotation.</title>
        <authorList>
            <consortium name="The Broad Institute Genomics Platform"/>
            <consortium name="The Broad Institute Genome Sequencing Center for Infectious Disease"/>
            <person name="Wu L."/>
            <person name="Ma J."/>
        </authorList>
    </citation>
    <scope>NUCLEOTIDE SEQUENCE [LARGE SCALE GENOMIC DNA]</scope>
    <source>
        <strain evidence="4">CCM 8749</strain>
    </source>
</reference>
<dbReference type="Proteomes" id="UP001596250">
    <property type="component" value="Unassembled WGS sequence"/>
</dbReference>
<accession>A0ABW1IL44</accession>
<evidence type="ECO:0000259" key="2">
    <source>
        <dbReference type="Pfam" id="PF07833"/>
    </source>
</evidence>
<gene>
    <name evidence="3" type="ORF">ACFPXP_03785</name>
</gene>
<evidence type="ECO:0000256" key="1">
    <source>
        <dbReference type="SAM" id="SignalP"/>
    </source>
</evidence>
<evidence type="ECO:0000313" key="4">
    <source>
        <dbReference type="Proteomes" id="UP001596250"/>
    </source>
</evidence>
<feature type="chain" id="PRO_5045614395" evidence="1">
    <location>
        <begin position="28"/>
        <end position="300"/>
    </location>
</feature>
<feature type="signal peptide" evidence="1">
    <location>
        <begin position="1"/>
        <end position="27"/>
    </location>
</feature>
<dbReference type="InterPro" id="IPR012854">
    <property type="entry name" value="Cu_amine_oxidase-like_N"/>
</dbReference>
<keyword evidence="4" id="KW-1185">Reference proteome</keyword>
<evidence type="ECO:0000313" key="3">
    <source>
        <dbReference type="EMBL" id="MFC5985558.1"/>
    </source>
</evidence>
<organism evidence="3 4">
    <name type="scientific">Marinicrinis lubricantis</name>
    <dbReference type="NCBI Taxonomy" id="2086470"/>
    <lineage>
        <taxon>Bacteria</taxon>
        <taxon>Bacillati</taxon>
        <taxon>Bacillota</taxon>
        <taxon>Bacilli</taxon>
        <taxon>Bacillales</taxon>
        <taxon>Paenibacillaceae</taxon>
    </lineage>
</organism>
<dbReference type="Pfam" id="PF07833">
    <property type="entry name" value="Cu_amine_oxidN1"/>
    <property type="match status" value="1"/>
</dbReference>
<dbReference type="RefSeq" id="WP_379892510.1">
    <property type="nucleotide sequence ID" value="NZ_CBCSCT010000080.1"/>
</dbReference>
<feature type="domain" description="Copper amine oxidase-like N-terminal" evidence="2">
    <location>
        <begin position="46"/>
        <end position="90"/>
    </location>
</feature>
<dbReference type="SUPFAM" id="SSF55383">
    <property type="entry name" value="Copper amine oxidase, domain N"/>
    <property type="match status" value="1"/>
</dbReference>
<protein>
    <submittedName>
        <fullName evidence="3">Stalk domain-containing protein</fullName>
    </submittedName>
</protein>
<proteinExistence type="predicted"/>
<keyword evidence="1" id="KW-0732">Signal</keyword>
<comment type="caution">
    <text evidence="3">The sequence shown here is derived from an EMBL/GenBank/DDBJ whole genome shotgun (WGS) entry which is preliminary data.</text>
</comment>
<dbReference type="EMBL" id="JBHSQV010000027">
    <property type="protein sequence ID" value="MFC5985558.1"/>
    <property type="molecule type" value="Genomic_DNA"/>
</dbReference>
<sequence>MVKMNKIKTSLLVLAAATLSISAVASAAGQISKIEAYIRGDLKVKLNNEIVKLQNTPIVYENRTYVPLSEIADLVGVDVVWDGENKTIHINEVKPVPEFVEPTDYEEIQGMSFQVMLAEYGGRTYPVLTAYGQMGQLYYRVQDFQQMGYDIQGAKLAKEKWSDFWFVSKEEAQTFISNLKLSYRMDNETPVTGETNEKRMAVLRDYKPTIYYEYLGSDGYPRYDVYPGSPEVYMIDKVGVKEEEHEYSIFYKAAGKFYKTTLTLKNRNHANPEKEEDWYINSSQTNYVKKEEVYNYNTNY</sequence>